<sequence>MTRSSNSPLTPQFQEPEREFRRRRRHTKLMADIANLSLEEYASRTQEETGQGLVRPTIPDGTHFEIKGQFLHLLRETLFTGKDAEDANQHVESVLEIADYFHIPGVTKDAVMLRVFPITLQGAAKRWLKAEPPRTIKTWEELKTKFIKQFSPPSKIAKMKAKIQNFQQMDDETLYDAWDAWDRYKEMLQNCPQHDLNPHQVVQTFYNGINVTTRQMVDSQGPIPKKTPADGYALIEELAQHSHQWHSSRDSSLRKKPSDDQADGLAALNAKLDALGRDMKKVNQTIHAIQVGCDNCSGPHLAKDCPLDEDGKRKESVCYSSGDRFDERRPRNSNWKPYEEYKKDQAEKYKQSGQGYYQREPTFDPQRQPEKKPNFEEMMARFAEASDKRHRSTEELVKKMGVTTESALRNQQASILNIETQVGQISRVLHERFPGTLPSNTEQNPNAHVKAISTRSGKILEPSIPITTNSSSKTQESEKLPEKNEEEAEERPPPTPVKSYKPPVPYPQRLKKEKQEEEYKKFLEHIKSLHINIPFVEAVAQMPKYAKFLKDLLTNRKKLEEASNVILNEQCSAAMLNKLPKKMTDPRSLTLPCQFGNLTFSHALADSGASINLMPYSFYSKLDLPEPKPTRMAIHLANKSITYPRGIVEDLLVKVDKFVFPADFVVLDMEEDEQVPIILGRPFLSTARALVDIRESKLTLRVGTDAITFGIDQSMKHSKTCDDAVYFIDTFDTILENELQELERRNLESMMPMEEEEFNANEEIEKLEKLLEEERVPSNSSTTNDNQESEPKTPNLNTLPPHLEYAYLDENMQLPVIINAFLSTAEKTKLVAVLKKRKSAIAWKISDIKGISPSYCSHKILMEDESKPKIQPQRRLNPKMQEVVRKEVVKLLDSGIIYPISDSPWVSPIHVVPKKGGITVLKNEKNELIPTRTVTGWRVCIDYHPNRSAGSRENHLYMSLWNFRIPKDAIWTLQCTSNVSEMHDCHISRNGRDFMEVFMDDFSVFGDTFDECLTSLDKMLERCEKTNLVLNWEKCNFMVQEGIVLGHKVSKQGIEVDKAKVETISKLPPPTNVKGVRSFLGHAGFYRRFIKDFSKIARPLTQLLLKEAKFEFSTDCLNAFNTLKEKLVSSPILIAPNWNLPFELMCDARDFAVGAVLGQRMEKHFQPIFYASKTLNPAQENYTTTEKELLAVVYAFDKFRPYLILSKTTVFTDHSALKYLFSKQDAKPRLIRWILLLQEFDLEIKDKPGMENVAADHLSRLENPRMEQLKETDINDNFPDEHLMNIDTGLPWYADIVNYLAAGVLLKGMTHQQKKKFFTDVKHYFWDDPYLFRVNADNIIRRCVYGKEIQNILEHCHQGPVGGHHSANYTARKIFEAGFYWPTIFKDAKRYVKECDSCQRSGNISSRNEMPQVSIQVCEIFDIWGIDFMGPFPNSCGNKYILVAVDYVSKWVEAQALPKNDARVVVKFLKKLFSRFGVPKALISDRGTHFANAQLEKTLKKYGVQHRFATPYHPQTSGQTEVTNRAIKRILEKSIGTNKKEWSNKLDDALWAFRTAYKTPIGTTPYRLIYGKACHLPVELEHKAYWALKNCDFDETNIRSNRLMQINELEELRNKAYENSLIYKNRTKKWHDARLQKRTEIAPGDQVLLYNSRLKLFPGKLKSRWYGPYKVKTVFPYGTVELLDKNDVSFKVNGHRVKHYEQGVRCEEGEDVPLSNI</sequence>
<organism evidence="1 2">
    <name type="scientific">Cichorium intybus</name>
    <name type="common">Chicory</name>
    <dbReference type="NCBI Taxonomy" id="13427"/>
    <lineage>
        <taxon>Eukaryota</taxon>
        <taxon>Viridiplantae</taxon>
        <taxon>Streptophyta</taxon>
        <taxon>Embryophyta</taxon>
        <taxon>Tracheophyta</taxon>
        <taxon>Spermatophyta</taxon>
        <taxon>Magnoliopsida</taxon>
        <taxon>eudicotyledons</taxon>
        <taxon>Gunneridae</taxon>
        <taxon>Pentapetalae</taxon>
        <taxon>asterids</taxon>
        <taxon>campanulids</taxon>
        <taxon>Asterales</taxon>
        <taxon>Asteraceae</taxon>
        <taxon>Cichorioideae</taxon>
        <taxon>Cichorieae</taxon>
        <taxon>Cichoriinae</taxon>
        <taxon>Cichorium</taxon>
    </lineage>
</organism>
<reference evidence="1 2" key="2">
    <citation type="journal article" date="2022" name="Mol. Ecol. Resour.">
        <title>The genomes of chicory, endive, great burdock and yacon provide insights into Asteraceae paleo-polyploidization history and plant inulin production.</title>
        <authorList>
            <person name="Fan W."/>
            <person name="Wang S."/>
            <person name="Wang H."/>
            <person name="Wang A."/>
            <person name="Jiang F."/>
            <person name="Liu H."/>
            <person name="Zhao H."/>
            <person name="Xu D."/>
            <person name="Zhang Y."/>
        </authorList>
    </citation>
    <scope>NUCLEOTIDE SEQUENCE [LARGE SCALE GENOMIC DNA]</scope>
    <source>
        <strain evidence="2">cv. Punajuju</strain>
        <tissue evidence="1">Leaves</tissue>
    </source>
</reference>
<dbReference type="EMBL" id="CM042011">
    <property type="protein sequence ID" value="KAI3765590.1"/>
    <property type="molecule type" value="Genomic_DNA"/>
</dbReference>
<name>A0ACB9F3V8_CICIN</name>
<comment type="caution">
    <text evidence="1">The sequence shown here is derived from an EMBL/GenBank/DDBJ whole genome shotgun (WGS) entry which is preliminary data.</text>
</comment>
<evidence type="ECO:0000313" key="1">
    <source>
        <dbReference type="EMBL" id="KAI3765590.1"/>
    </source>
</evidence>
<protein>
    <submittedName>
        <fullName evidence="1">Uncharacterized protein</fullName>
    </submittedName>
</protein>
<accession>A0ACB9F3V8</accession>
<dbReference type="Proteomes" id="UP001055811">
    <property type="component" value="Linkage Group LG03"/>
</dbReference>
<reference evidence="2" key="1">
    <citation type="journal article" date="2022" name="Mol. Ecol. Resour.">
        <title>The genomes of chicory, endive, great burdock and yacon provide insights into Asteraceae palaeo-polyploidization history and plant inulin production.</title>
        <authorList>
            <person name="Fan W."/>
            <person name="Wang S."/>
            <person name="Wang H."/>
            <person name="Wang A."/>
            <person name="Jiang F."/>
            <person name="Liu H."/>
            <person name="Zhao H."/>
            <person name="Xu D."/>
            <person name="Zhang Y."/>
        </authorList>
    </citation>
    <scope>NUCLEOTIDE SEQUENCE [LARGE SCALE GENOMIC DNA]</scope>
    <source>
        <strain evidence="2">cv. Punajuju</strain>
    </source>
</reference>
<gene>
    <name evidence="1" type="ORF">L2E82_15628</name>
</gene>
<proteinExistence type="predicted"/>
<evidence type="ECO:0000313" key="2">
    <source>
        <dbReference type="Proteomes" id="UP001055811"/>
    </source>
</evidence>
<keyword evidence="2" id="KW-1185">Reference proteome</keyword>